<evidence type="ECO:0000256" key="5">
    <source>
        <dbReference type="ARBA" id="ARBA00022801"/>
    </source>
</evidence>
<feature type="domain" description="WW" evidence="9">
    <location>
        <begin position="3668"/>
        <end position="3702"/>
    </location>
</feature>
<dbReference type="InterPro" id="IPR002048">
    <property type="entry name" value="EF_hand_dom"/>
</dbReference>
<evidence type="ECO:0000256" key="2">
    <source>
        <dbReference type="ARBA" id="ARBA00012759"/>
    </source>
</evidence>
<dbReference type="Pfam" id="PF12340">
    <property type="entry name" value="DUF3638"/>
    <property type="match status" value="1"/>
</dbReference>
<feature type="domain" description="EF-hand" evidence="11">
    <location>
        <begin position="3319"/>
        <end position="3354"/>
    </location>
</feature>
<dbReference type="GO" id="GO:0005634">
    <property type="term" value="C:nucleus"/>
    <property type="evidence" value="ECO:0007669"/>
    <property type="project" value="TreeGrafter"/>
</dbReference>
<dbReference type="InterPro" id="IPR036034">
    <property type="entry name" value="PDZ_sf"/>
</dbReference>
<dbReference type="EMBL" id="JBGBPQ010000001">
    <property type="protein sequence ID" value="KAL1530323.1"/>
    <property type="molecule type" value="Genomic_DNA"/>
</dbReference>
<feature type="region of interest" description="Disordered" evidence="8">
    <location>
        <begin position="3801"/>
        <end position="3820"/>
    </location>
</feature>
<dbReference type="GO" id="GO:0070530">
    <property type="term" value="F:K63-linked polyubiquitin modification-dependent protein binding"/>
    <property type="evidence" value="ECO:0007669"/>
    <property type="project" value="TreeGrafter"/>
</dbReference>
<evidence type="ECO:0000259" key="9">
    <source>
        <dbReference type="PROSITE" id="PS50020"/>
    </source>
</evidence>
<dbReference type="InterPro" id="IPR018247">
    <property type="entry name" value="EF_Hand_1_Ca_BS"/>
</dbReference>
<feature type="compositionally biased region" description="Acidic residues" evidence="8">
    <location>
        <begin position="3061"/>
        <end position="3074"/>
    </location>
</feature>
<dbReference type="PROSITE" id="PS01159">
    <property type="entry name" value="WW_DOMAIN_1"/>
    <property type="match status" value="1"/>
</dbReference>
<dbReference type="SUPFAM" id="SSF50156">
    <property type="entry name" value="PDZ domain-like"/>
    <property type="match status" value="1"/>
</dbReference>
<dbReference type="Proteomes" id="UP001515480">
    <property type="component" value="Unassembled WGS sequence"/>
</dbReference>
<dbReference type="InterPro" id="IPR022099">
    <property type="entry name" value="DUF3638"/>
</dbReference>
<dbReference type="InterPro" id="IPR011992">
    <property type="entry name" value="EF-hand-dom_pair"/>
</dbReference>
<gene>
    <name evidence="12" type="ORF">AB1Y20_001232</name>
</gene>
<dbReference type="Gene3D" id="1.10.238.10">
    <property type="entry name" value="EF-hand"/>
    <property type="match status" value="1"/>
</dbReference>
<keyword evidence="5" id="KW-0378">Hydrolase</keyword>
<evidence type="ECO:0000256" key="4">
    <source>
        <dbReference type="ARBA" id="ARBA00022786"/>
    </source>
</evidence>
<dbReference type="Gene3D" id="2.30.42.10">
    <property type="match status" value="1"/>
</dbReference>
<dbReference type="Pfam" id="PF00397">
    <property type="entry name" value="WW"/>
    <property type="match status" value="1"/>
</dbReference>
<accession>A0AB34KB11</accession>
<sequence>MAIWDSPVFRDIILGTSLASDPRAPPAGRCSLQALTMSVELVMRQLESLRKSPELGTAVRNVAERVHASFSRSTDVCRAMPVSSEAAPMYNLVALIVGRLRQLSPREAILVPAGFKDGRLLYVVHYSGLRNGVDSFDVAVCSTGDGIQYHPMRLDPTSGAVQYNSPLVLRDIPANRVRNGAFWYTALRAVVMTDGRCTAATVYEQLLPFLNQKPLLANCPKLEPSETPSVGSGIEPLWLTPNEGGGDAFGHQLATLAATVALQLSAEGEPGLEACNYNGAGLSLLLRHQLIVLTMKDLQMGVPQTHSTLELIQRTSKRCSASSAMLASGASSLTASDLAAMQRDLDAIEGLVKTAKRTFTTEASAVQPPAVREIRGDTRYPFFDRLSNYHSVEELAGKVLERPIVLPVDLSLVPDNVQTVLGASNAMQHAVYACTLLSNQRGLVRDSYALRISLVAHLFLRVLPPPLPRNDASRCFWASAGATITSDTQGAILKWIGLLCRQYVAASLSVPIDRSFDAMRMLTLAAMAAIADAVLRCKAHDAPSALSLQYSGRAEGTPGGFALEMRHFERESERGQLLQPHLAATRTALLDYFRSTAADVPEKHLLFRYEHSMALSYADRLLVRQLALQLGFPRDDTSLAHALSGEESAMTDLFPELATIRDVAFYLKASMVPSLDALPELRGWSPEDAKLTWKWKDGKFVVRGFGGILHCGGWLDAPESVDGEESTPDGTDGRSSKGDGARRLPKLGIPKMAALHRLLGRPPKPRLPPSAADPSNLVGTVLESEDDVLHIRHLPDFHGNLRPADCEVLLQCLLHPYIRIPLVLRFFAEPSRTAVLACASLQEVLDAALFEPGAWHPDVAKTMPSKIPSPNRSHLATPTGLLFQELTHSPAVILDSINTILENAIEADVGRYSGSGSAVVILYTTRLALRIEAYARYLLSPHADKVRGLALPADGHARTTLEHGTAALRTKFEHQLMPILLGWYSRLRRDAQTRDAAVVSTHLAFVFGGLTDGGMHFDERSLFILLSSRVFINVHHDFNIEPDLELAGQHRSRKRRASGNENVHESRLGYEALDVFDLWQSHLVKIVNALHGSPADSHTILDGVVKLLSGAQDVPSRQWRELPAMGCCGRFVPGSAADVQFDGGPSSDYETWLRANVSSISETEVNVQLGQLTLNQHQMQLLDKSVSEHPDFVAVFGSRSSRARHQCGEVSRTEHRQWFRLLAVDHDVQIWDVDDIGPPLPPRNAKGSSLGGWVTKIVEPVFSVFDSMRTAKLKTIHEDETRALLPLVQGVSQEVWVPEYLLNGLLPQALLDTYQFWQRPDGNLLVYSVSNAAVRRLLQLFEQMEDIGHILMWSTEHGDAECAPDTEASLELLELPRLRLSFKVQRGGDGVANLHSIEHHGLKVSWLRSERAAALLRGLPHALLLENAEGDTLLLLSALSKPFRVSDVADPLSAQLLLARHSTEWTDALSSVRHYLYAVHRSGSFLTPPSLAARIYLLILRWLARDYEGAFSMAKSCASDTHLTAEEAQLWALLADFEDDVEPGAHSLRLQLWLATRCCPELQCPWNVGEQLQLYLFKLPFITASLRLAAADEMQLLGLHSNLPQASSRFAYLTTALNDAENERSLRASYPSRPKYRDYDMVLEYRYVLHTAPSWQKKMSSLPYTRPDLEKDTSGPLALARLNGWLNSGLKLDADGGRGFWFQYELLTGSAVFKLLPEDDPHVLGCLLSRLSASGGLLSTSDELVPLLVLLEAEPELAQELPRFQGSAGGLSVEQYFHRRKGALGMVGGTLGLFKGKAGKGFPEEICHALQKLIPQLTRQAKVQLLCYSEPELLKLAPRQAHGSWLRPRNYGCGLELRWMPSPFNEEVGSESLVLQTLKPTEFIEVTSNETSSSTPPAELAVEKHPASKSVVARKMLRRLREDAQWFSEQMDQSGFAPPTLVNFSQSGDSASKLKLVERLVSLLEELSSRDAATIEAWTTQLLQTAAEGGSSAAENDRRARHLAMRAGFEPKVTLELLAELLMSAKGEAELRVINPLLTEDEAYDVLQQTSALLLVVNRDAHAARALSLARRLDVELRAERTADAEAATYDPRLLVFEFSTGFVLRAQQVHLLRKLVATTMAGGSLCHQMLMGEGKTTVVCPLLALLLGDAALVLQVVPAPLLKFALSVLRGVFGSGALNKAVWTFSFDRRTAMTQELLLKYQSAVDDHAVVLSTPTAVKAFMLKFVELLHLLDTGQYPRERKLASRAIRKVGKVLRMRRTASFNGAIPGALDKKALHSQTTWAVALLAVFRKAVAVIDEVDMVLHPLRSELNWPLGDKYPLDFAPTRWELVDILLDAMVSVQFDGTDEVRAVQQHTPPGKDTEVMRALRAAVDVGLQQKKLQKVPHLVLLSQEFYQDQLRPVLAEWLLIWYRRQGLRDVTDEQLLHCLSTKGADASVEAILPDRQVKLINLGFDWLSSLLPHVLSKVNRVHYGLLRPHELEYMAANGTLPRTRRFLAVPFVGKDAPSLSSEYAHPDVAIGLTTLAYRYEGLRKVDFGATLQQLRTSLESEAGPEMKRPSSQAWISWVHSVPSKRVRGTAGSRGTSNSNSVPLQKSTNEPAYTSTNEEMVRSVVTAVIDAGGGGNQHDILPLHLLDLGDVEYMELLYRMLRQTPLVVRYYLHSIVLPDNTAHQASKLSANGQDLGGHMLFSRSIGFSGTPSSLLPLELGECVYQRGDDARMLKALTDPSVVSRHYLDGEWSVHSLLQAVTDLKPTPHALIDAGALVTGMSNQEVAEHLIRLLDPTAFEGVVFLEQGGHKKILLRTGAKMDLERCGIQKERRFSFFDQVHTTGMDIPQGAAARAVLTLGADLIFRDFAQAAFRMRGIGKGQRIILFVIPEVERLKSNEAARGRGCSASERSLQVSAMTDSLADRAHLEDITCWLLINSFKTERVQFELWTLHCAQNVWRKRAFSQLLVAYKEVGEWKADQGSEDQWLTRHCLSVFREPVNHDLSNSVPQRDSTKDIITSAASAQAKLIVDQGDHGSINHVLALLAGHDPSQQEGMPKEEATFAMAQATAFGEEQEQQQEQEEEQEKEQQQQQQKEQEQETEEPDVFVKEKYAREDEHPKTWPIAALNSRPSEKQGFWPASDFTVHRSFLEKRGPLQWPDEIFFSSDHTHPRWRFSSHRRLKNLIVLMEWIPDVSALAVMSTANDGVKVPPLIESQKARLQRIVAMYDAEARGALTEAHLRRVMGDLGLQPDADERDSAAIEGKLERLRRSGIDIVLSLEDEYHLLMQSAAQWRWANEMETRKLGALNSRQDGLLNCSEIAAGFAWLGLNAHQEDVHAFVRQIDTDKDGLISLEEWLEAFSGLPESDPSTQPMLAGLILQPRMIRELFEGADDLNLDSRAIPASALANFKFKVKPPKSFSLVWSNKGSTARHKLSIWAADLDTAGYDLRKGLMMKHSLRKVSIGHYAVAGHEPPRSAGRLIEVTDTAAPLGSGSDYLQAVIEQLMPPPLRYRLVWQDKIAGKPVFLWRPVPPSAEFVALGMLATTTEEPPAKGSGSLHCVPRRWCLPQPRASPKLLWKEETASVRAGSVWSSGTPLNTMLVAQTDDVAVVTADSYELENDRWFAQPNKLADLVTFLQPGAAAIAPKLAEPASSIAIEGYEEPFSRVEEGPSGTAPDASTSEMPDEWEAIFDPTFNQTYYYNTRSGESSWERPRLKAESPLQDTELVPASTMSEEDTPSVNVILETPSPAQHLGLTLETRPTQGVYVAELSPDGICARSRLLAVGDVILSVNGMPTDSPTSTLSALKQERIAEAEKEQQRQAAEAEARRMQAEREAQLFAEEEKRRQQAQREAETRKAEAAREAMAAAKLERQRSFATSFSRRPRPSAQDPTPEDNAREAQLRRDEAKRLAEEEAARVAAQLQAEAEEEAKAMGQSELDERRNITTTASTQPADVPQTKTSPSIPTPFSVARAVERTTELRNGQHVNTVADSGLSHDMFLGRRVVLGGLVLKSELNGLYGTAVAFDSESTAAAIWKIIFFEHVIF</sequence>
<evidence type="ECO:0000256" key="3">
    <source>
        <dbReference type="ARBA" id="ARBA00022670"/>
    </source>
</evidence>
<dbReference type="GO" id="GO:0071947">
    <property type="term" value="P:protein deubiquitination involved in ubiquitin-dependent protein catabolic process"/>
    <property type="evidence" value="ECO:0007669"/>
    <property type="project" value="TreeGrafter"/>
</dbReference>
<dbReference type="InterPro" id="IPR001202">
    <property type="entry name" value="WW_dom"/>
</dbReference>
<keyword evidence="13" id="KW-1185">Reference proteome</keyword>
<feature type="region of interest" description="Disordered" evidence="8">
    <location>
        <begin position="3828"/>
        <end position="3953"/>
    </location>
</feature>
<dbReference type="Pfam" id="PF00595">
    <property type="entry name" value="PDZ"/>
    <property type="match status" value="1"/>
</dbReference>
<dbReference type="SUPFAM" id="SSF47473">
    <property type="entry name" value="EF-hand"/>
    <property type="match status" value="1"/>
</dbReference>
<reference evidence="12 13" key="1">
    <citation type="journal article" date="2024" name="Science">
        <title>Giant polyketide synthase enzymes in the biosynthesis of giant marine polyether toxins.</title>
        <authorList>
            <person name="Fallon T.R."/>
            <person name="Shende V.V."/>
            <person name="Wierzbicki I.H."/>
            <person name="Pendleton A.L."/>
            <person name="Watervoot N.F."/>
            <person name="Auber R.P."/>
            <person name="Gonzalez D.J."/>
            <person name="Wisecaver J.H."/>
            <person name="Moore B.S."/>
        </authorList>
    </citation>
    <scope>NUCLEOTIDE SEQUENCE [LARGE SCALE GENOMIC DNA]</scope>
    <source>
        <strain evidence="12 13">12B1</strain>
    </source>
</reference>
<dbReference type="GO" id="GO:0005737">
    <property type="term" value="C:cytoplasm"/>
    <property type="evidence" value="ECO:0007669"/>
    <property type="project" value="TreeGrafter"/>
</dbReference>
<feature type="region of interest" description="Disordered" evidence="8">
    <location>
        <begin position="3059"/>
        <end position="3094"/>
    </location>
</feature>
<evidence type="ECO:0000256" key="7">
    <source>
        <dbReference type="ARBA" id="ARBA00022837"/>
    </source>
</evidence>
<evidence type="ECO:0000313" key="13">
    <source>
        <dbReference type="Proteomes" id="UP001515480"/>
    </source>
</evidence>
<dbReference type="GO" id="GO:0005509">
    <property type="term" value="F:calcium ion binding"/>
    <property type="evidence" value="ECO:0007669"/>
    <property type="project" value="InterPro"/>
</dbReference>
<evidence type="ECO:0000256" key="8">
    <source>
        <dbReference type="SAM" id="MobiDB-lite"/>
    </source>
</evidence>
<feature type="compositionally biased region" description="Basic and acidic residues" evidence="8">
    <location>
        <begin position="3828"/>
        <end position="3849"/>
    </location>
</feature>
<dbReference type="SMART" id="SM00456">
    <property type="entry name" value="WW"/>
    <property type="match status" value="1"/>
</dbReference>
<dbReference type="PROSITE" id="PS50020">
    <property type="entry name" value="WW_DOMAIN_2"/>
    <property type="match status" value="1"/>
</dbReference>
<dbReference type="GO" id="GO:0004843">
    <property type="term" value="F:cysteine-type deubiquitinase activity"/>
    <property type="evidence" value="ECO:0007669"/>
    <property type="project" value="UniProtKB-EC"/>
</dbReference>
<dbReference type="SUPFAM" id="SSF51045">
    <property type="entry name" value="WW domain"/>
    <property type="match status" value="1"/>
</dbReference>
<dbReference type="PANTHER" id="PTHR13367:SF28">
    <property type="entry name" value="UBIQUITIN THIOESTERASE ZRANB1"/>
    <property type="match status" value="1"/>
</dbReference>
<keyword evidence="7" id="KW-0106">Calcium</keyword>
<dbReference type="EC" id="3.4.19.12" evidence="2"/>
<feature type="compositionally biased region" description="Basic and acidic residues" evidence="8">
    <location>
        <begin position="731"/>
        <end position="742"/>
    </location>
</feature>
<dbReference type="PANTHER" id="PTHR13367">
    <property type="entry name" value="UBIQUITIN THIOESTERASE"/>
    <property type="match status" value="1"/>
</dbReference>
<keyword evidence="3" id="KW-0645">Protease</keyword>
<feature type="region of interest" description="Disordered" evidence="8">
    <location>
        <begin position="2575"/>
        <end position="2602"/>
    </location>
</feature>
<feature type="compositionally biased region" description="Polar residues" evidence="8">
    <location>
        <begin position="2582"/>
        <end position="2602"/>
    </location>
</feature>
<dbReference type="InterPro" id="IPR001478">
    <property type="entry name" value="PDZ"/>
</dbReference>
<keyword evidence="4" id="KW-0833">Ubl conjugation pathway</keyword>
<feature type="compositionally biased region" description="Polar residues" evidence="8">
    <location>
        <begin position="3931"/>
        <end position="3950"/>
    </location>
</feature>
<dbReference type="PROSITE" id="PS50222">
    <property type="entry name" value="EF_HAND_2"/>
    <property type="match status" value="1"/>
</dbReference>
<dbReference type="Pfam" id="PF12359">
    <property type="entry name" value="DUF3645"/>
    <property type="match status" value="1"/>
</dbReference>
<dbReference type="InterPro" id="IPR036020">
    <property type="entry name" value="WW_dom_sf"/>
</dbReference>
<dbReference type="InterPro" id="IPR051346">
    <property type="entry name" value="OTU_Deubiquitinase"/>
</dbReference>
<name>A0AB34KB11_PRYPA</name>
<keyword evidence="6" id="KW-0788">Thiol protease</keyword>
<dbReference type="PROSITE" id="PS00018">
    <property type="entry name" value="EF_HAND_1"/>
    <property type="match status" value="1"/>
</dbReference>
<evidence type="ECO:0000256" key="1">
    <source>
        <dbReference type="ARBA" id="ARBA00000707"/>
    </source>
</evidence>
<protein>
    <recommendedName>
        <fullName evidence="2">ubiquitinyl hydrolase 1</fullName>
        <ecNumber evidence="2">3.4.19.12</ecNumber>
    </recommendedName>
</protein>
<organism evidence="12 13">
    <name type="scientific">Prymnesium parvum</name>
    <name type="common">Toxic golden alga</name>
    <dbReference type="NCBI Taxonomy" id="97485"/>
    <lineage>
        <taxon>Eukaryota</taxon>
        <taxon>Haptista</taxon>
        <taxon>Haptophyta</taxon>
        <taxon>Prymnesiophyceae</taxon>
        <taxon>Prymnesiales</taxon>
        <taxon>Prymnesiaceae</taxon>
        <taxon>Prymnesium</taxon>
    </lineage>
</organism>
<feature type="region of interest" description="Disordered" evidence="8">
    <location>
        <begin position="719"/>
        <end position="744"/>
    </location>
</feature>
<dbReference type="InterPro" id="IPR022105">
    <property type="entry name" value="DUF3645"/>
</dbReference>
<comment type="catalytic activity">
    <reaction evidence="1">
        <text>Thiol-dependent hydrolysis of ester, thioester, amide, peptide and isopeptide bonds formed by the C-terminal Gly of ubiquitin (a 76-residue protein attached to proteins as an intracellular targeting signal).</text>
        <dbReference type="EC" id="3.4.19.12"/>
    </reaction>
</comment>
<feature type="compositionally biased region" description="Basic and acidic residues" evidence="8">
    <location>
        <begin position="3882"/>
        <end position="3903"/>
    </location>
</feature>
<dbReference type="SMART" id="SM00228">
    <property type="entry name" value="PDZ"/>
    <property type="match status" value="1"/>
</dbReference>
<dbReference type="CDD" id="cd00201">
    <property type="entry name" value="WW"/>
    <property type="match status" value="1"/>
</dbReference>
<dbReference type="Gene3D" id="2.20.70.10">
    <property type="match status" value="1"/>
</dbReference>
<dbReference type="PROSITE" id="PS50106">
    <property type="entry name" value="PDZ"/>
    <property type="match status" value="1"/>
</dbReference>
<proteinExistence type="predicted"/>
<evidence type="ECO:0000256" key="6">
    <source>
        <dbReference type="ARBA" id="ARBA00022807"/>
    </source>
</evidence>
<comment type="caution">
    <text evidence="12">The sequence shown here is derived from an EMBL/GenBank/DDBJ whole genome shotgun (WGS) entry which is preliminary data.</text>
</comment>
<evidence type="ECO:0000259" key="11">
    <source>
        <dbReference type="PROSITE" id="PS50222"/>
    </source>
</evidence>
<evidence type="ECO:0000313" key="12">
    <source>
        <dbReference type="EMBL" id="KAL1530323.1"/>
    </source>
</evidence>
<evidence type="ECO:0000259" key="10">
    <source>
        <dbReference type="PROSITE" id="PS50106"/>
    </source>
</evidence>
<feature type="domain" description="PDZ" evidence="10">
    <location>
        <begin position="3728"/>
        <end position="3804"/>
    </location>
</feature>